<protein>
    <submittedName>
        <fullName evidence="1">Geranylgeranyl pyrophosphate synthetase</fullName>
    </submittedName>
</protein>
<name>A0A0M9ENV0_FUSLA</name>
<keyword evidence="2" id="KW-1185">Reference proteome</keyword>
<evidence type="ECO:0000313" key="2">
    <source>
        <dbReference type="Proteomes" id="UP000037904"/>
    </source>
</evidence>
<dbReference type="PANTHER" id="PTHR35179">
    <property type="entry name" value="PROTEIN CBG02620"/>
    <property type="match status" value="1"/>
</dbReference>
<gene>
    <name evidence="1" type="ORF">FLAG1_10749</name>
</gene>
<proteinExistence type="predicted"/>
<sequence>MDSNIITEIKKCDIDASCICAPASISNVRHLSSYSWLDRPTATIAVPGSPPLWSAPRTSLKLQKDSGLYYINQNEGRYPESPLEPLFQALYITNPSFDIRSVDVVTDRNNIRKLLAFVNPDLTPSDHEPFTIGVEVIGTTTLFRRDEMATTRFIEPNEFRGFGHEFEKACTTEQVVDSAGHHRIIGYRFGGLNFIVRYEADGYVGDAKTDSLQIETSQDDPLVTNMRVLSLSPATAISTTTPALSKLVITEEGRAVPQQSILEIKTRAIRRPLSVPDVATQLWVSQTSKLVRAYHQHGKFEAPKVEDVEAQIKRWEELNQADLKRLAALIKTISNLASQSGGKATIRYGVDKGFRQFFRRMPMRLSEYHLLCDALDSLAIDVTGGRTIRDIMYDMRKGKDEWDPEERSNTGGFKHIARDSAFRLLYMLLQSDVVDTNMAYNAVLFVVSHYRIFKHRTRKMVREALEENCQMSVKQRAGLDKWPVEESFFTISEEDVTTESEDIFYDSDYSF</sequence>
<dbReference type="PANTHER" id="PTHR35179:SF2">
    <property type="entry name" value="START DOMAIN-CONTAINING PROTEIN"/>
    <property type="match status" value="1"/>
</dbReference>
<reference evidence="1 2" key="1">
    <citation type="submission" date="2015-04" db="EMBL/GenBank/DDBJ databases">
        <title>The draft genome sequence of Fusarium langsethiae, a T-2/HT-2 mycotoxin producer.</title>
        <authorList>
            <person name="Lysoe E."/>
            <person name="Divon H.H."/>
            <person name="Terzi V."/>
            <person name="Orru L."/>
            <person name="Lamontanara A."/>
            <person name="Kolseth A.-K."/>
            <person name="Frandsen R.J."/>
            <person name="Nielsen K."/>
            <person name="Thrane U."/>
        </authorList>
    </citation>
    <scope>NUCLEOTIDE SEQUENCE [LARGE SCALE GENOMIC DNA]</scope>
    <source>
        <strain evidence="1 2">Fl201059</strain>
    </source>
</reference>
<dbReference type="Proteomes" id="UP000037904">
    <property type="component" value="Unassembled WGS sequence"/>
</dbReference>
<comment type="caution">
    <text evidence="1">The sequence shown here is derived from an EMBL/GenBank/DDBJ whole genome shotgun (WGS) entry which is preliminary data.</text>
</comment>
<organism evidence="1 2">
    <name type="scientific">Fusarium langsethiae</name>
    <dbReference type="NCBI Taxonomy" id="179993"/>
    <lineage>
        <taxon>Eukaryota</taxon>
        <taxon>Fungi</taxon>
        <taxon>Dikarya</taxon>
        <taxon>Ascomycota</taxon>
        <taxon>Pezizomycotina</taxon>
        <taxon>Sordariomycetes</taxon>
        <taxon>Hypocreomycetidae</taxon>
        <taxon>Hypocreales</taxon>
        <taxon>Nectriaceae</taxon>
        <taxon>Fusarium</taxon>
    </lineage>
</organism>
<accession>A0A0M9ENV0</accession>
<dbReference type="AlphaFoldDB" id="A0A0M9ENV0"/>
<dbReference type="EMBL" id="JXCE01000627">
    <property type="protein sequence ID" value="KPA36486.1"/>
    <property type="molecule type" value="Genomic_DNA"/>
</dbReference>
<evidence type="ECO:0000313" key="1">
    <source>
        <dbReference type="EMBL" id="KPA36486.1"/>
    </source>
</evidence>